<dbReference type="Proteomes" id="UP000198752">
    <property type="component" value="Unassembled WGS sequence"/>
</dbReference>
<sequence>MIIDDAMKDRLNKLKQEFELDRPHSMLDHIHMSPKSRSLVEKDSFALLVAVIADQSVKSELAWNLPYELSTRIGINYLNPEWIIQNIETVQETIKKKPALHRFPKKIADYIFSLSSIIHEKYQSADQLLNCSLDYHTFVSAIKEVSGISDKKANFLFLILVLDFNHPFINKEQSGVLFDSHLDNWLSRYFNRKISKSEANRICKEVSPDNPALLCPYLWNLDRKFN</sequence>
<evidence type="ECO:0000313" key="2">
    <source>
        <dbReference type="Proteomes" id="UP000198752"/>
    </source>
</evidence>
<gene>
    <name evidence="1" type="ORF">SAMN02982927_03486</name>
</gene>
<evidence type="ECO:0000313" key="1">
    <source>
        <dbReference type="EMBL" id="SFG98500.1"/>
    </source>
</evidence>
<accession>A0A1I2WAT0</accession>
<dbReference type="OrthoDB" id="1937151at2"/>
<dbReference type="AlphaFoldDB" id="A0A1I2WAT0"/>
<dbReference type="STRING" id="269670.SAMN02982927_03486"/>
<reference evidence="2" key="1">
    <citation type="submission" date="2016-10" db="EMBL/GenBank/DDBJ databases">
        <authorList>
            <person name="Varghese N."/>
            <person name="Submissions S."/>
        </authorList>
    </citation>
    <scope>NUCLEOTIDE SEQUENCE [LARGE SCALE GENOMIC DNA]</scope>
    <source>
        <strain evidence="2">ATCC 700379</strain>
    </source>
</reference>
<proteinExistence type="predicted"/>
<organism evidence="1 2">
    <name type="scientific">Sporolactobacillus nakayamae</name>
    <dbReference type="NCBI Taxonomy" id="269670"/>
    <lineage>
        <taxon>Bacteria</taxon>
        <taxon>Bacillati</taxon>
        <taxon>Bacillota</taxon>
        <taxon>Bacilli</taxon>
        <taxon>Bacillales</taxon>
        <taxon>Sporolactobacillaceae</taxon>
        <taxon>Sporolactobacillus</taxon>
    </lineage>
</organism>
<keyword evidence="2" id="KW-1185">Reference proteome</keyword>
<dbReference type="EMBL" id="FOOY01000038">
    <property type="protein sequence ID" value="SFG98500.1"/>
    <property type="molecule type" value="Genomic_DNA"/>
</dbReference>
<dbReference type="RefSeq" id="WP_093674795.1">
    <property type="nucleotide sequence ID" value="NZ_FOOY01000038.1"/>
</dbReference>
<protein>
    <submittedName>
        <fullName evidence="1">Uncharacterized protein</fullName>
    </submittedName>
</protein>
<name>A0A1I2WAT0_9BACL</name>